<feature type="compositionally biased region" description="Basic residues" evidence="1">
    <location>
        <begin position="169"/>
        <end position="183"/>
    </location>
</feature>
<feature type="region of interest" description="Disordered" evidence="1">
    <location>
        <begin position="166"/>
        <end position="190"/>
    </location>
</feature>
<name>A0A9X9QEX3_BLUGR</name>
<accession>A0A9X9QEX3</accession>
<evidence type="ECO:0000256" key="2">
    <source>
        <dbReference type="SAM" id="SignalP"/>
    </source>
</evidence>
<protein>
    <submittedName>
        <fullName evidence="3">Bgt-51235</fullName>
    </submittedName>
</protein>
<organism evidence="3 4">
    <name type="scientific">Blumeria graminis f. sp. tritici</name>
    <dbReference type="NCBI Taxonomy" id="62690"/>
    <lineage>
        <taxon>Eukaryota</taxon>
        <taxon>Fungi</taxon>
        <taxon>Dikarya</taxon>
        <taxon>Ascomycota</taxon>
        <taxon>Pezizomycotina</taxon>
        <taxon>Leotiomycetes</taxon>
        <taxon>Erysiphales</taxon>
        <taxon>Erysiphaceae</taxon>
        <taxon>Blumeria</taxon>
    </lineage>
</organism>
<reference evidence="3 4" key="1">
    <citation type="submission" date="2018-08" db="EMBL/GenBank/DDBJ databases">
        <authorList>
            <person name="Muller C M."/>
        </authorList>
    </citation>
    <scope>NUCLEOTIDE SEQUENCE [LARGE SCALE GENOMIC DNA]</scope>
</reference>
<sequence length="190" mass="21155">MQISILFLAFLIMGLMSMPIRIHGVGILTHRNIGNKNSKMTENPTSVNNVKIFGDSVDRTDSLYQIANNNESNRFLGEKNTDDVTSLSMMNSNFPVTKSDGSLSASPANPTRVMGGVEPPRKYAKRALVQAPSGFQLDGKHRFPYYNQRSIRRLNGLVNGHKILSTNRRLGRPSVHRKPHLPNRVKSSSP</sequence>
<dbReference type="EMBL" id="LR026992">
    <property type="protein sequence ID" value="VDB92679.1"/>
    <property type="molecule type" value="Genomic_DNA"/>
</dbReference>
<dbReference type="Proteomes" id="UP000324639">
    <property type="component" value="Chromosome Bgt_-09"/>
</dbReference>
<dbReference type="AlphaFoldDB" id="A0A9X9QEX3"/>
<feature type="region of interest" description="Disordered" evidence="1">
    <location>
        <begin position="98"/>
        <end position="117"/>
    </location>
</feature>
<evidence type="ECO:0000313" key="3">
    <source>
        <dbReference type="EMBL" id="VDB92679.1"/>
    </source>
</evidence>
<feature type="compositionally biased region" description="Polar residues" evidence="1">
    <location>
        <begin position="98"/>
        <end position="109"/>
    </location>
</feature>
<keyword evidence="2" id="KW-0732">Signal</keyword>
<evidence type="ECO:0000256" key="1">
    <source>
        <dbReference type="SAM" id="MobiDB-lite"/>
    </source>
</evidence>
<gene>
    <name evidence="3" type="ORF">BGT96224V316_LOCUS6448</name>
</gene>
<proteinExistence type="predicted"/>
<evidence type="ECO:0000313" key="4">
    <source>
        <dbReference type="Proteomes" id="UP000324639"/>
    </source>
</evidence>
<keyword evidence="4" id="KW-1185">Reference proteome</keyword>
<feature type="chain" id="PRO_5040956354" evidence="2">
    <location>
        <begin position="18"/>
        <end position="190"/>
    </location>
</feature>
<feature type="signal peptide" evidence="2">
    <location>
        <begin position="1"/>
        <end position="17"/>
    </location>
</feature>